<name>A0A0C3PQ46_PISTI</name>
<dbReference type="HOGENOM" id="CLU_091208_0_0_1"/>
<evidence type="ECO:0000313" key="2">
    <source>
        <dbReference type="EMBL" id="KIO11091.1"/>
    </source>
</evidence>
<keyword evidence="3" id="KW-1185">Reference proteome</keyword>
<dbReference type="EMBL" id="KN831950">
    <property type="protein sequence ID" value="KIO11091.1"/>
    <property type="molecule type" value="Genomic_DNA"/>
</dbReference>
<evidence type="ECO:0008006" key="4">
    <source>
        <dbReference type="Google" id="ProtNLM"/>
    </source>
</evidence>
<protein>
    <recommendedName>
        <fullName evidence="4">Retrotransposon gag domain-containing protein</fullName>
    </recommendedName>
</protein>
<accession>A0A0C3PQ46</accession>
<dbReference type="AlphaFoldDB" id="A0A0C3PQ46"/>
<feature type="compositionally biased region" description="Acidic residues" evidence="1">
    <location>
        <begin position="1"/>
        <end position="12"/>
    </location>
</feature>
<sequence length="267" mass="30866">MRGDPDDNDPDSSDPGSGGREGPSNRGPPHRPIAPGDSSDSSSSTDDSSSSDGLSSFGSDFLGEEPSSTITADSDQTKARKREKKRRYRAKLNKLRYQQAFLKEDPPFTYKGEVQVGLFKKWCRELRDWVRHARLDRKKSIRIAGKYLSGRAYQFYERDILDLRKRYSLTEFFEALFDYIFPADFRMQQRDKFDACRQDHRSVLDFLRRLQEIADTVGDIGEHEVVLAFWRRCQPYLRAELTKNGYDATMISLVTLESECVRYEKAK</sequence>
<dbReference type="Proteomes" id="UP000054217">
    <property type="component" value="Unassembled WGS sequence"/>
</dbReference>
<reference evidence="3" key="2">
    <citation type="submission" date="2015-01" db="EMBL/GenBank/DDBJ databases">
        <title>Evolutionary Origins and Diversification of the Mycorrhizal Mutualists.</title>
        <authorList>
            <consortium name="DOE Joint Genome Institute"/>
            <consortium name="Mycorrhizal Genomics Consortium"/>
            <person name="Kohler A."/>
            <person name="Kuo A."/>
            <person name="Nagy L.G."/>
            <person name="Floudas D."/>
            <person name="Copeland A."/>
            <person name="Barry K.W."/>
            <person name="Cichocki N."/>
            <person name="Veneault-Fourrey C."/>
            <person name="LaButti K."/>
            <person name="Lindquist E.A."/>
            <person name="Lipzen A."/>
            <person name="Lundell T."/>
            <person name="Morin E."/>
            <person name="Murat C."/>
            <person name="Riley R."/>
            <person name="Ohm R."/>
            <person name="Sun H."/>
            <person name="Tunlid A."/>
            <person name="Henrissat B."/>
            <person name="Grigoriev I.V."/>
            <person name="Hibbett D.S."/>
            <person name="Martin F."/>
        </authorList>
    </citation>
    <scope>NUCLEOTIDE SEQUENCE [LARGE SCALE GENOMIC DNA]</scope>
    <source>
        <strain evidence="3">Marx 270</strain>
    </source>
</reference>
<evidence type="ECO:0000313" key="3">
    <source>
        <dbReference type="Proteomes" id="UP000054217"/>
    </source>
</evidence>
<gene>
    <name evidence="2" type="ORF">M404DRAFT_127775</name>
</gene>
<dbReference type="STRING" id="870435.A0A0C3PQ46"/>
<feature type="region of interest" description="Disordered" evidence="1">
    <location>
        <begin position="1"/>
        <end position="85"/>
    </location>
</feature>
<evidence type="ECO:0000256" key="1">
    <source>
        <dbReference type="SAM" id="MobiDB-lite"/>
    </source>
</evidence>
<organism evidence="2 3">
    <name type="scientific">Pisolithus tinctorius Marx 270</name>
    <dbReference type="NCBI Taxonomy" id="870435"/>
    <lineage>
        <taxon>Eukaryota</taxon>
        <taxon>Fungi</taxon>
        <taxon>Dikarya</taxon>
        <taxon>Basidiomycota</taxon>
        <taxon>Agaricomycotina</taxon>
        <taxon>Agaricomycetes</taxon>
        <taxon>Agaricomycetidae</taxon>
        <taxon>Boletales</taxon>
        <taxon>Sclerodermatineae</taxon>
        <taxon>Pisolithaceae</taxon>
        <taxon>Pisolithus</taxon>
    </lineage>
</organism>
<proteinExistence type="predicted"/>
<reference evidence="2 3" key="1">
    <citation type="submission" date="2014-04" db="EMBL/GenBank/DDBJ databases">
        <authorList>
            <consortium name="DOE Joint Genome Institute"/>
            <person name="Kuo A."/>
            <person name="Kohler A."/>
            <person name="Costa M.D."/>
            <person name="Nagy L.G."/>
            <person name="Floudas D."/>
            <person name="Copeland A."/>
            <person name="Barry K.W."/>
            <person name="Cichocki N."/>
            <person name="Veneault-Fourrey C."/>
            <person name="LaButti K."/>
            <person name="Lindquist E.A."/>
            <person name="Lipzen A."/>
            <person name="Lundell T."/>
            <person name="Morin E."/>
            <person name="Murat C."/>
            <person name="Sun H."/>
            <person name="Tunlid A."/>
            <person name="Henrissat B."/>
            <person name="Grigoriev I.V."/>
            <person name="Hibbett D.S."/>
            <person name="Martin F."/>
            <person name="Nordberg H.P."/>
            <person name="Cantor M.N."/>
            <person name="Hua S.X."/>
        </authorList>
    </citation>
    <scope>NUCLEOTIDE SEQUENCE [LARGE SCALE GENOMIC DNA]</scope>
    <source>
        <strain evidence="2 3">Marx 270</strain>
    </source>
</reference>
<feature type="non-terminal residue" evidence="2">
    <location>
        <position position="267"/>
    </location>
</feature>
<dbReference type="InParanoid" id="A0A0C3PQ46"/>
<feature type="compositionally biased region" description="Low complexity" evidence="1">
    <location>
        <begin position="36"/>
        <end position="61"/>
    </location>
</feature>
<dbReference type="OrthoDB" id="3205788at2759"/>